<dbReference type="AlphaFoldDB" id="A0A4P6YUE2"/>
<sequence>MLKAEFIYRFKTIDTPIMNAKFAESASAQFESPEGVANNIGMEFAERMEGSETVINLSIYYKDRADYESRTAFERAQTRWLEIWFNANETTFVREALNIYVITRQFRNF</sequence>
<dbReference type="EMBL" id="CP037940">
    <property type="protein sequence ID" value="QBO36307.1"/>
    <property type="molecule type" value="Genomic_DNA"/>
</dbReference>
<dbReference type="Proteomes" id="UP000292886">
    <property type="component" value="Chromosome"/>
</dbReference>
<dbReference type="RefSeq" id="WP_133363384.1">
    <property type="nucleotide sequence ID" value="NZ_CP037940.1"/>
</dbReference>
<protein>
    <submittedName>
        <fullName evidence="1">Uncharacterized protein</fullName>
    </submittedName>
</protein>
<reference evidence="2" key="1">
    <citation type="submission" date="2019-03" db="EMBL/GenBank/DDBJ databases">
        <title>Weissella sp. 26KH-42 Genome sequencing.</title>
        <authorList>
            <person name="Heo J."/>
            <person name="Kim S.-J."/>
            <person name="Kim J.-S."/>
            <person name="Hong S.-B."/>
            <person name="Kwon S.-W."/>
        </authorList>
    </citation>
    <scope>NUCLEOTIDE SEQUENCE [LARGE SCALE GENOMIC DNA]</scope>
    <source>
        <strain evidence="2">26KH-42</strain>
    </source>
</reference>
<dbReference type="OrthoDB" id="2185463at2"/>
<evidence type="ECO:0000313" key="1">
    <source>
        <dbReference type="EMBL" id="QBO36307.1"/>
    </source>
</evidence>
<proteinExistence type="predicted"/>
<dbReference type="KEGG" id="wei:EQG49_07475"/>
<gene>
    <name evidence="1" type="ORF">EQG49_07475</name>
</gene>
<name>A0A4P6YUE2_9LACO</name>
<accession>A0A4P6YUE2</accession>
<organism evidence="1 2">
    <name type="scientific">Periweissella cryptocerci</name>
    <dbReference type="NCBI Taxonomy" id="2506420"/>
    <lineage>
        <taxon>Bacteria</taxon>
        <taxon>Bacillati</taxon>
        <taxon>Bacillota</taxon>
        <taxon>Bacilli</taxon>
        <taxon>Lactobacillales</taxon>
        <taxon>Lactobacillaceae</taxon>
        <taxon>Periweissella</taxon>
    </lineage>
</organism>
<evidence type="ECO:0000313" key="2">
    <source>
        <dbReference type="Proteomes" id="UP000292886"/>
    </source>
</evidence>
<keyword evidence="2" id="KW-1185">Reference proteome</keyword>